<evidence type="ECO:0000256" key="1">
    <source>
        <dbReference type="SAM" id="MobiDB-lite"/>
    </source>
</evidence>
<evidence type="ECO:0000313" key="3">
    <source>
        <dbReference type="Proteomes" id="UP001176941"/>
    </source>
</evidence>
<evidence type="ECO:0008006" key="4">
    <source>
        <dbReference type="Google" id="ProtNLM"/>
    </source>
</evidence>
<dbReference type="EMBL" id="OX459956">
    <property type="protein sequence ID" value="CAI9161063.1"/>
    <property type="molecule type" value="Genomic_DNA"/>
</dbReference>
<feature type="compositionally biased region" description="Low complexity" evidence="1">
    <location>
        <begin position="94"/>
        <end position="107"/>
    </location>
</feature>
<protein>
    <recommendedName>
        <fullName evidence="4">Basic proline-rich protein-like</fullName>
    </recommendedName>
</protein>
<gene>
    <name evidence="2" type="ORF">MRATA1EN1_LOCUS10025</name>
</gene>
<feature type="region of interest" description="Disordered" evidence="1">
    <location>
        <begin position="1"/>
        <end position="127"/>
    </location>
</feature>
<proteinExistence type="predicted"/>
<name>A0ABN8YHM0_RANTA</name>
<dbReference type="Proteomes" id="UP001176941">
    <property type="component" value="Chromosome 20"/>
</dbReference>
<keyword evidence="3" id="KW-1185">Reference proteome</keyword>
<reference evidence="2" key="1">
    <citation type="submission" date="2023-04" db="EMBL/GenBank/DDBJ databases">
        <authorList>
            <consortium name="ELIXIR-Norway"/>
        </authorList>
    </citation>
    <scope>NUCLEOTIDE SEQUENCE [LARGE SCALE GENOMIC DNA]</scope>
</reference>
<accession>A0ABN8YHM0</accession>
<feature type="compositionally biased region" description="Low complexity" evidence="1">
    <location>
        <begin position="50"/>
        <end position="59"/>
    </location>
</feature>
<organism evidence="2 3">
    <name type="scientific">Rangifer tarandus platyrhynchus</name>
    <name type="common">Svalbard reindeer</name>
    <dbReference type="NCBI Taxonomy" id="3082113"/>
    <lineage>
        <taxon>Eukaryota</taxon>
        <taxon>Metazoa</taxon>
        <taxon>Chordata</taxon>
        <taxon>Craniata</taxon>
        <taxon>Vertebrata</taxon>
        <taxon>Euteleostomi</taxon>
        <taxon>Mammalia</taxon>
        <taxon>Eutheria</taxon>
        <taxon>Laurasiatheria</taxon>
        <taxon>Artiodactyla</taxon>
        <taxon>Ruminantia</taxon>
        <taxon>Pecora</taxon>
        <taxon>Cervidae</taxon>
        <taxon>Odocoileinae</taxon>
        <taxon>Rangifer</taxon>
    </lineage>
</organism>
<feature type="compositionally biased region" description="Pro residues" evidence="1">
    <location>
        <begin position="109"/>
        <end position="118"/>
    </location>
</feature>
<evidence type="ECO:0000313" key="2">
    <source>
        <dbReference type="EMBL" id="CAI9161063.1"/>
    </source>
</evidence>
<sequence>MKGLWSAPRLRKWGPRPAAVRRTAGARNGLGVPLRSLASPSPGLPGPAGPGLLQAGRLPRASHPRFPGRDPAGSPASAPRRPQLREASEPPAPRAAARPPGRSAHSGPRPHPPPPAPSPAISGSTRK</sequence>
<feature type="compositionally biased region" description="Low complexity" evidence="1">
    <location>
        <begin position="69"/>
        <end position="81"/>
    </location>
</feature>